<dbReference type="VEuPathDB" id="PiroplasmaDB:BEWA_022510"/>
<dbReference type="Pfam" id="PF12253">
    <property type="entry name" value="CAF1A_dimeriz"/>
    <property type="match status" value="1"/>
</dbReference>
<dbReference type="AlphaFoldDB" id="L0AW08"/>
<feature type="compositionally biased region" description="Basic and acidic residues" evidence="1">
    <location>
        <begin position="240"/>
        <end position="274"/>
    </location>
</feature>
<dbReference type="InterPro" id="IPR022043">
    <property type="entry name" value="CAF1A_DD"/>
</dbReference>
<dbReference type="OrthoDB" id="360074at2759"/>
<dbReference type="RefSeq" id="XP_004829069.1">
    <property type="nucleotide sequence ID" value="XM_004829012.1"/>
</dbReference>
<dbReference type="STRING" id="1537102.L0AW08"/>
<dbReference type="Proteomes" id="UP000031512">
    <property type="component" value="Chromosome 1"/>
</dbReference>
<sequence>MDDNADKTTPKTLKSEGPENSTNSNTDGSGKYEPSPEDLEKVKDLEDQISQIINAGIQDTSILRNPEQCTAVWEYVQQHSEGQTDELDDFGVDARLKSIVRAFGEGSTLTLTDLVPRLNEAIRKHSNCAVIDNQLMKLVPIFLIRKNLGDPHMNSSGITRSECKRPECLWVWESPTQDVFSLQLLESVRSARETRNMISRRYKALLKLKNSILSGNTQGQQAATETLNTIDRKMLLDKEKKERAEAKKKSAEVKREGKPEKRERREKENVEKAKKSATANMLLSWLKVPGESKDGVPSRSSGTISVDGTDQEKEELKKIVDSLDCAESEFSTLCEHHRNVWMRYFTYMASRRRFYIEYPNETKNIVTDVPANIEQTSYGCTSLKQERHARTFHMFDTEWKRPPMRLAICKRSSVVTSKTPLEIESALDYGCDSDDEWFEKYDVDVIGDEEEEEEESEEEEADEWIVQDNPQEREFGTGVFDGASESVKVYCMYNNWHWIVDGNPLQSQEVSSKKVASENGMNIMPSEFGFGFEGYTRNPVLDLGTMKGNKITLSRQDVEELLKFCHGKHTSKELLISDFKELKPFASLAEIKAKFKKYMHRVKIDDTPHRWLVTPEATKLFGIRKHLDKILTEQLDRDYMQVF</sequence>
<feature type="domain" description="Chromatin assembly factor 1 subunit A dimerization" evidence="2">
    <location>
        <begin position="400"/>
        <end position="462"/>
    </location>
</feature>
<name>L0AW08_THEEQ</name>
<evidence type="ECO:0000313" key="3">
    <source>
        <dbReference type="EMBL" id="AFZ79403.1"/>
    </source>
</evidence>
<feature type="compositionally biased region" description="Acidic residues" evidence="1">
    <location>
        <begin position="448"/>
        <end position="465"/>
    </location>
</feature>
<feature type="compositionally biased region" description="Polar residues" evidence="1">
    <location>
        <begin position="298"/>
        <end position="308"/>
    </location>
</feature>
<gene>
    <name evidence="3" type="ORF">BEWA_022510</name>
</gene>
<feature type="compositionally biased region" description="Polar residues" evidence="1">
    <location>
        <begin position="18"/>
        <end position="28"/>
    </location>
</feature>
<accession>L0AW08</accession>
<evidence type="ECO:0000259" key="2">
    <source>
        <dbReference type="Pfam" id="PF12253"/>
    </source>
</evidence>
<evidence type="ECO:0000313" key="4">
    <source>
        <dbReference type="Proteomes" id="UP000031512"/>
    </source>
</evidence>
<organism evidence="3 4">
    <name type="scientific">Theileria equi strain WA</name>
    <dbReference type="NCBI Taxonomy" id="1537102"/>
    <lineage>
        <taxon>Eukaryota</taxon>
        <taxon>Sar</taxon>
        <taxon>Alveolata</taxon>
        <taxon>Apicomplexa</taxon>
        <taxon>Aconoidasida</taxon>
        <taxon>Piroplasmida</taxon>
        <taxon>Theileriidae</taxon>
        <taxon>Theileria</taxon>
    </lineage>
</organism>
<feature type="region of interest" description="Disordered" evidence="1">
    <location>
        <begin position="240"/>
        <end position="275"/>
    </location>
</feature>
<dbReference type="KEGG" id="beq:BEWA_022510"/>
<keyword evidence="4" id="KW-1185">Reference proteome</keyword>
<dbReference type="eggNOG" id="ENOG502SRUI">
    <property type="taxonomic scope" value="Eukaryota"/>
</dbReference>
<feature type="region of interest" description="Disordered" evidence="1">
    <location>
        <begin position="291"/>
        <end position="310"/>
    </location>
</feature>
<evidence type="ECO:0000256" key="1">
    <source>
        <dbReference type="SAM" id="MobiDB-lite"/>
    </source>
</evidence>
<feature type="region of interest" description="Disordered" evidence="1">
    <location>
        <begin position="448"/>
        <end position="468"/>
    </location>
</feature>
<feature type="compositionally biased region" description="Basic and acidic residues" evidence="1">
    <location>
        <begin position="1"/>
        <end position="17"/>
    </location>
</feature>
<reference evidence="3 4" key="1">
    <citation type="journal article" date="2012" name="BMC Genomics">
        <title>Comparative genomic analysis and phylogenetic position of Theileria equi.</title>
        <authorList>
            <person name="Kappmeyer L.S."/>
            <person name="Thiagarajan M."/>
            <person name="Herndon D.R."/>
            <person name="Ramsay J.D."/>
            <person name="Caler E."/>
            <person name="Djikeng A."/>
            <person name="Gillespie J.J."/>
            <person name="Lau A.O."/>
            <person name="Roalson E.H."/>
            <person name="Silva J.C."/>
            <person name="Silva M.G."/>
            <person name="Suarez C.E."/>
            <person name="Ueti M.W."/>
            <person name="Nene V.M."/>
            <person name="Mealey R.H."/>
            <person name="Knowles D.P."/>
            <person name="Brayton K.A."/>
        </authorList>
    </citation>
    <scope>NUCLEOTIDE SEQUENCE [LARGE SCALE GENOMIC DNA]</scope>
    <source>
        <strain evidence="3 4">WA</strain>
    </source>
</reference>
<feature type="region of interest" description="Disordered" evidence="1">
    <location>
        <begin position="1"/>
        <end position="40"/>
    </location>
</feature>
<protein>
    <recommendedName>
        <fullName evidence="2">Chromatin assembly factor 1 subunit A dimerization domain-containing protein</fullName>
    </recommendedName>
</protein>
<proteinExistence type="predicted"/>
<dbReference type="GeneID" id="15803597"/>
<dbReference type="EMBL" id="CP001669">
    <property type="protein sequence ID" value="AFZ79403.1"/>
    <property type="molecule type" value="Genomic_DNA"/>
</dbReference>